<dbReference type="InterPro" id="IPR039422">
    <property type="entry name" value="MarR/SlyA-like"/>
</dbReference>
<dbReference type="PANTHER" id="PTHR33164:SF5">
    <property type="entry name" value="ORGANIC HYDROPEROXIDE RESISTANCE TRANSCRIPTIONAL REGULATOR"/>
    <property type="match status" value="1"/>
</dbReference>
<evidence type="ECO:0000256" key="5">
    <source>
        <dbReference type="ARBA" id="ARBA00023163"/>
    </source>
</evidence>
<keyword evidence="2" id="KW-0963">Cytoplasm</keyword>
<dbReference type="PRINTS" id="PR00598">
    <property type="entry name" value="HTHMARR"/>
</dbReference>
<keyword evidence="3" id="KW-0805">Transcription regulation</keyword>
<name>A0ABS0XZS9_9HYPH</name>
<accession>A0ABS0XZS9</accession>
<dbReference type="Pfam" id="PF22381">
    <property type="entry name" value="Staph_reg_Sar_Rot"/>
    <property type="match status" value="1"/>
</dbReference>
<comment type="caution">
    <text evidence="7">The sequence shown here is derived from an EMBL/GenBank/DDBJ whole genome shotgun (WGS) entry which is preliminary data.</text>
</comment>
<keyword evidence="8" id="KW-1185">Reference proteome</keyword>
<gene>
    <name evidence="7" type="ORF">JAO75_07215</name>
</gene>
<dbReference type="SMART" id="SM00347">
    <property type="entry name" value="HTH_MARR"/>
    <property type="match status" value="1"/>
</dbReference>
<evidence type="ECO:0000313" key="7">
    <source>
        <dbReference type="EMBL" id="MBJ6125195.1"/>
    </source>
</evidence>
<keyword evidence="4" id="KW-0238">DNA-binding</keyword>
<protein>
    <submittedName>
        <fullName evidence="7">MarR family transcriptional regulator</fullName>
    </submittedName>
</protein>
<dbReference type="Proteomes" id="UP000620670">
    <property type="component" value="Unassembled WGS sequence"/>
</dbReference>
<dbReference type="InterPro" id="IPR036388">
    <property type="entry name" value="WH-like_DNA-bd_sf"/>
</dbReference>
<evidence type="ECO:0000313" key="8">
    <source>
        <dbReference type="Proteomes" id="UP000620670"/>
    </source>
</evidence>
<dbReference type="InterPro" id="IPR055166">
    <property type="entry name" value="Transc_reg_Sar_Rot_HTH"/>
</dbReference>
<proteinExistence type="predicted"/>
<evidence type="ECO:0000259" key="6">
    <source>
        <dbReference type="PROSITE" id="PS50995"/>
    </source>
</evidence>
<dbReference type="RefSeq" id="WP_199047874.1">
    <property type="nucleotide sequence ID" value="NZ_JAELXT010000005.1"/>
</dbReference>
<evidence type="ECO:0000256" key="4">
    <source>
        <dbReference type="ARBA" id="ARBA00023125"/>
    </source>
</evidence>
<evidence type="ECO:0000256" key="1">
    <source>
        <dbReference type="ARBA" id="ARBA00004496"/>
    </source>
</evidence>
<organism evidence="7 8">
    <name type="scientific">Microvirga splendida</name>
    <dbReference type="NCBI Taxonomy" id="2795727"/>
    <lineage>
        <taxon>Bacteria</taxon>
        <taxon>Pseudomonadati</taxon>
        <taxon>Pseudomonadota</taxon>
        <taxon>Alphaproteobacteria</taxon>
        <taxon>Hyphomicrobiales</taxon>
        <taxon>Methylobacteriaceae</taxon>
        <taxon>Microvirga</taxon>
    </lineage>
</organism>
<dbReference type="InterPro" id="IPR036390">
    <property type="entry name" value="WH_DNA-bd_sf"/>
</dbReference>
<dbReference type="SUPFAM" id="SSF46785">
    <property type="entry name" value="Winged helix' DNA-binding domain"/>
    <property type="match status" value="1"/>
</dbReference>
<sequence>MSGKRPPLGNQSTIQRLASHICFATYATAHAFNRVYKPLLDPLGLTYPQYLVLLVLWEKDNLTVKEVGQPLHLDSGTLTPLLKRLESAGIAQRTRDPQDERQVRVSLTKRGHDLRTPAMNLWNELLCATGLPAHELSALKDQLDRLRENLDAHQSTEIDG</sequence>
<dbReference type="EMBL" id="JAELXT010000005">
    <property type="protein sequence ID" value="MBJ6125195.1"/>
    <property type="molecule type" value="Genomic_DNA"/>
</dbReference>
<dbReference type="PROSITE" id="PS50995">
    <property type="entry name" value="HTH_MARR_2"/>
    <property type="match status" value="1"/>
</dbReference>
<dbReference type="Gene3D" id="1.10.10.10">
    <property type="entry name" value="Winged helix-like DNA-binding domain superfamily/Winged helix DNA-binding domain"/>
    <property type="match status" value="1"/>
</dbReference>
<dbReference type="PANTHER" id="PTHR33164">
    <property type="entry name" value="TRANSCRIPTIONAL REGULATOR, MARR FAMILY"/>
    <property type="match status" value="1"/>
</dbReference>
<evidence type="ECO:0000256" key="2">
    <source>
        <dbReference type="ARBA" id="ARBA00022490"/>
    </source>
</evidence>
<comment type="subcellular location">
    <subcellularLocation>
        <location evidence="1">Cytoplasm</location>
    </subcellularLocation>
</comment>
<reference evidence="8" key="1">
    <citation type="submission" date="2020-12" db="EMBL/GenBank/DDBJ databases">
        <title>Hymenobacter sp.</title>
        <authorList>
            <person name="Kim M.K."/>
        </authorList>
    </citation>
    <scope>NUCLEOTIDE SEQUENCE [LARGE SCALE GENOMIC DNA]</scope>
    <source>
        <strain evidence="8">BT325</strain>
    </source>
</reference>
<dbReference type="InterPro" id="IPR000835">
    <property type="entry name" value="HTH_MarR-typ"/>
</dbReference>
<feature type="domain" description="HTH marR-type" evidence="6">
    <location>
        <begin position="18"/>
        <end position="148"/>
    </location>
</feature>
<evidence type="ECO:0000256" key="3">
    <source>
        <dbReference type="ARBA" id="ARBA00023015"/>
    </source>
</evidence>
<keyword evidence="5" id="KW-0804">Transcription</keyword>